<dbReference type="Pfam" id="PF23745">
    <property type="entry name" value="ANK_LRRK2"/>
    <property type="match status" value="1"/>
</dbReference>
<dbReference type="EC" id="2.7.11.1" evidence="2"/>
<keyword evidence="17" id="KW-1185">Reference proteome</keyword>
<feature type="domain" description="Roc" evidence="16">
    <location>
        <begin position="1300"/>
        <end position="1480"/>
    </location>
</feature>
<keyword evidence="9 13" id="KW-0067">ATP-binding</keyword>
<dbReference type="SUPFAM" id="SSF52540">
    <property type="entry name" value="P-loop containing nucleoside triphosphate hydrolases"/>
    <property type="match status" value="1"/>
</dbReference>
<evidence type="ECO:0000259" key="15">
    <source>
        <dbReference type="PROSITE" id="PS50011"/>
    </source>
</evidence>
<dbReference type="Pfam" id="PF08477">
    <property type="entry name" value="Roc"/>
    <property type="match status" value="1"/>
</dbReference>
<dbReference type="InterPro" id="IPR020859">
    <property type="entry name" value="ROC"/>
</dbReference>
<dbReference type="Gene3D" id="2.130.10.10">
    <property type="entry name" value="YVTN repeat-like/Quinoprotein amine dehydrogenase"/>
    <property type="match status" value="1"/>
</dbReference>
<dbReference type="PROSITE" id="PS51450">
    <property type="entry name" value="LRR"/>
    <property type="match status" value="2"/>
</dbReference>
<proteinExistence type="predicted"/>
<dbReference type="InterPro" id="IPR008271">
    <property type="entry name" value="Ser/Thr_kinase_AS"/>
</dbReference>
<keyword evidence="8 18" id="KW-0418">Kinase</keyword>
<evidence type="ECO:0000259" key="16">
    <source>
        <dbReference type="PROSITE" id="PS51424"/>
    </source>
</evidence>
<dbReference type="InterPro" id="IPR056602">
    <property type="entry name" value="Beta-prop_LRRK2"/>
</dbReference>
<dbReference type="Proteomes" id="UP001318040">
    <property type="component" value="Chromosome 14"/>
</dbReference>
<evidence type="ECO:0000256" key="13">
    <source>
        <dbReference type="PROSITE-ProRule" id="PRU10141"/>
    </source>
</evidence>
<dbReference type="InterPro" id="IPR027417">
    <property type="entry name" value="P-loop_NTPase"/>
</dbReference>
<dbReference type="Gene3D" id="3.40.50.300">
    <property type="entry name" value="P-loop containing nucleotide triphosphate hydrolases"/>
    <property type="match status" value="1"/>
</dbReference>
<dbReference type="InterPro" id="IPR056593">
    <property type="entry name" value="ANK_LRRK2"/>
</dbReference>
<dbReference type="Gene3D" id="1.10.510.10">
    <property type="entry name" value="Transferase(Phosphotransferase) domain 1"/>
    <property type="match status" value="1"/>
</dbReference>
<dbReference type="SMART" id="SM00175">
    <property type="entry name" value="RAB"/>
    <property type="match status" value="1"/>
</dbReference>
<feature type="domain" description="Protein kinase" evidence="15">
    <location>
        <begin position="1864"/>
        <end position="2125"/>
    </location>
</feature>
<dbReference type="Pfam" id="PF13516">
    <property type="entry name" value="LRR_6"/>
    <property type="match status" value="1"/>
</dbReference>
<gene>
    <name evidence="18" type="primary">LRRK2</name>
</gene>
<dbReference type="InterPro" id="IPR003591">
    <property type="entry name" value="Leu-rich_rpt_typical-subtyp"/>
</dbReference>
<sequence>MGGDAAKRLHRLRSGLRAARFHGSGRDAGVALHGLGDHLRTLAADRTVTSLLPKVEDLCEDVLDALETFKGDVNVQEAGLALICTLLGEVEATAGCHALAGSVLSRRCWLVVRVLATHVTHVSVQSLGLRAIALLCTSVEIQRALLHQSLDVFSVVVTAMKKHLMSEEIQLHGCQVLHTLLRQVPEEELAQFVETKEHRVLASAAWRFPAQPEVVSHALAALHTLAAVEDNCEAFMSGSERCYKLAVSAMMSLPGNAAVQERGCALLLLLSSCGFGDILVLNGAHGAILQALRSCPESGAIQASGLACLARLADALVKLSVRDGEAERGRDDAEEESVRWSVLVDGAACWHWLEEAHAALEMHGGDAGVQESACVALAQLLSQQPKLQLSVGDGPGLIPVHRAVVMAVVLHPHSAAVLCAAADALLSMASACMAQVKCALLEKQTLTALLQAMEEHGSCARMQRGACLLLSLLLAGRAVPLDVMTVAVSAMALAMRRHAGEGEVQLAAMNAVISLLSPGEEGEEDDKVAPCSGSESPHLAGSPPSPVQEEPLSGEMHLAIVRNQCLVEGLPHLALKAMNKFISELAVQEAGLRVLECLAAGEGAPDLLLQQGATDSTLHSMQTYPRERDVQLAGLNILGFLTPLRVWGSTTLSVLAEVITVAMQAFGEYEDIQLQGCSLALALLKSSPQAPKIFLKVSFHNILFTIMKSLIFRNKQCQFLAVCSQCMVCMTRRQGVRDSMLRAASEAGDAELAEFLLLMDADPNESTGHDSLLCKACAQQDVALTELLLKHGACEADVHAALRQSLARGNADIVGLLLHRLGSDPANKAVSLGRLRLASLHAAWLRPLFTQSKRHAGRTGLGVGSRVAGFVLHWLEEAGSPAVGGSVPASLWEMDLGGSALWDGALMGNSFGKDDTDGTKLAFKLWGDVSGVACDASVESPSPPASQKTQEGVHDVVHSVDLSGNELSGDISGVLLTQWLMPHLSKLLRLDLQQNRLTAISPALATALKSLTSLNLSDNGFQEFPLAVLLIESLVYLGLSHNFLASPLRFDSPVRCSHLRTLNLSHNGMAAFPEGLPSSFGNLDELLLEGNKIKSIPTGLTLPHLRHLDVSRNDLGGLPGDLATAFPALETLLISHNRLGLVGNLPSKLSTVKLSDNELDAVPSAILNLQQLRVVDLGSNCITVVPRPSLWRTGMLKELLLGNNLVEAVELTGASGTWARLEKLHLGHNRMTEVPKGIGQLESLTSLDLSYNDITTLPNELGGLHRLWDLQLDALKLDLDLTQFGKTKDLLRFLYHRLRKAVPYNRMKLMVMGSAGRGKSTLLRRLQREKLLVSTATLGVDVRDWAVLHRQRKFVLNCWDFAGQEEFYSTHPCFMSQRALYVLVYDASRGPNEVASLRPWLMNIKVRAPLCPVILVGTHEDKIAAEEKETLMGSSVRCIEELCTEIQLTNIVDHKVVCCLEESGNIKSLRESIVQAVRDFKIKGQPVMGQLIPHSYGQLEERLCVERGCLAAGFPVISRSRLQDLVADSQIPLDSEELPHATRFLHEAGVLLHYDDPALQLTDLYFLDPQWLCSLMAQVVTVREVNPFGSTGLLRRADVEGFLLRRSGFPQEYVGHYIRLLERFQIALPLGDHGDTLLVPSSLPEGRPALELPGEPGELVLTRWYCMPYFPMGFWARLITRILAFSSYMLSAPGSFLQPSRKYWRQGLSLHWGPDAYCLLEAANLKYCPTDSSLKITVPNSKRGWVLLGRAVDHVDSLIEEWFPGLLEPHDGSESSAALLHQWAGLGPADDAQPPCVRLAALQDIAESDDVVFFPRVGERHLSGQEEEREQESRIPIAQLAPDVVLADVPDHLQLDLSSFSLEQSAEHLLGEGGFGSVYRALYGGDQVAVKIFNKHISQTHPHRLMRQELAVLSRSRHPSLVSLLAVGLRPRVLVMELAPRGSLAGVMEREGELHRTLKHRIALHVAHGLRFLHASMIIYRDLKPDNVLLFTLQPNAAVIAKIADYGIARHCCTMGMVSPDGTPGYRAPEVVKGGVMYDQQADVYAFGLLLYDLLTGGRRIVEGLRYPHEFDELASSGKLPDPVTYYGCSPWPDVQELIAACLQPEPQHRPAASQLVSRLASPELLSLVAVVAAPVKRPPPDLVVVGQLDGPNIWLSGGDEPRDGSSGEAESDLQINGKAGEEEGPLQPSDETTAGVELCCLDLTGKVLHREVLPDQRVLSLCSAEVNKRQWVLAGTRSGRVWVVSAAPERSRHSLHCLSEPVTALIFVAAYQNASAVLAGTANGTLAVFVVNSLETPGCVVNTVHGVGSPGRPVTCLTVAPSAPLDRTVWGACGTQLFALSNNLQVAKVIETTPMGSRRGAVPGSSVACMAVGKQVFTATEGTSRLQVWDMRTDWGHGAIDCAPLLREQYGRDGQAAHVQSLLVQRNTALWVGTSGGVLLLLDALSRQPLLVTQRLHGPLRHLLPAQSSSDRYPKNLIFALGSNIAKKDDEAGAVCVLVWDANLPHHARNLQNHLAVRQDLEAKMLNGTFVE</sequence>
<evidence type="ECO:0000256" key="10">
    <source>
        <dbReference type="ARBA" id="ARBA00023134"/>
    </source>
</evidence>
<dbReference type="InterPro" id="IPR011009">
    <property type="entry name" value="Kinase-like_dom_sf"/>
</dbReference>
<dbReference type="InterPro" id="IPR032171">
    <property type="entry name" value="COR-A"/>
</dbReference>
<keyword evidence="5" id="KW-0808">Transferase</keyword>
<dbReference type="SUPFAM" id="SSF52058">
    <property type="entry name" value="L domain-like"/>
    <property type="match status" value="1"/>
</dbReference>
<dbReference type="PRINTS" id="PR00449">
    <property type="entry name" value="RASTRNSFRMNG"/>
</dbReference>
<protein>
    <recommendedName>
        <fullName evidence="2">non-specific serine/threonine protein kinase</fullName>
        <ecNumber evidence="2">2.7.11.1</ecNumber>
    </recommendedName>
</protein>
<dbReference type="InterPro" id="IPR057263">
    <property type="entry name" value="COR-B"/>
</dbReference>
<evidence type="ECO:0000256" key="3">
    <source>
        <dbReference type="ARBA" id="ARBA00022527"/>
    </source>
</evidence>
<dbReference type="GO" id="GO:0005737">
    <property type="term" value="C:cytoplasm"/>
    <property type="evidence" value="ECO:0007669"/>
    <property type="project" value="UniProtKB-ARBA"/>
</dbReference>
<evidence type="ECO:0000256" key="8">
    <source>
        <dbReference type="ARBA" id="ARBA00022777"/>
    </source>
</evidence>
<keyword evidence="6" id="KW-0677">Repeat</keyword>
<dbReference type="GO" id="GO:0004674">
    <property type="term" value="F:protein serine/threonine kinase activity"/>
    <property type="evidence" value="ECO:0007669"/>
    <property type="project" value="UniProtKB-KW"/>
</dbReference>
<accession>A0AAJ7T333</accession>
<dbReference type="Pfam" id="PF23744">
    <property type="entry name" value="ARM_LRRK2"/>
    <property type="match status" value="1"/>
</dbReference>
<organism evidence="17 18">
    <name type="scientific">Petromyzon marinus</name>
    <name type="common">Sea lamprey</name>
    <dbReference type="NCBI Taxonomy" id="7757"/>
    <lineage>
        <taxon>Eukaryota</taxon>
        <taxon>Metazoa</taxon>
        <taxon>Chordata</taxon>
        <taxon>Craniata</taxon>
        <taxon>Vertebrata</taxon>
        <taxon>Cyclostomata</taxon>
        <taxon>Hyperoartia</taxon>
        <taxon>Petromyzontiformes</taxon>
        <taxon>Petromyzontidae</taxon>
        <taxon>Petromyzon</taxon>
    </lineage>
</organism>
<dbReference type="InterPro" id="IPR036770">
    <property type="entry name" value="Ankyrin_rpt-contain_sf"/>
</dbReference>
<evidence type="ECO:0000256" key="12">
    <source>
        <dbReference type="ARBA" id="ARBA00048679"/>
    </source>
</evidence>
<dbReference type="GO" id="GO:0005525">
    <property type="term" value="F:GTP binding"/>
    <property type="evidence" value="ECO:0007669"/>
    <property type="project" value="UniProtKB-KW"/>
</dbReference>
<evidence type="ECO:0000256" key="4">
    <source>
        <dbReference type="ARBA" id="ARBA00022614"/>
    </source>
</evidence>
<feature type="region of interest" description="Disordered" evidence="14">
    <location>
        <begin position="519"/>
        <end position="550"/>
    </location>
</feature>
<comment type="catalytic activity">
    <reaction evidence="12">
        <text>L-seryl-[protein] + ATP = O-phospho-L-seryl-[protein] + ADP + H(+)</text>
        <dbReference type="Rhea" id="RHEA:17989"/>
        <dbReference type="Rhea" id="RHEA-COMP:9863"/>
        <dbReference type="Rhea" id="RHEA-COMP:11604"/>
        <dbReference type="ChEBI" id="CHEBI:15378"/>
        <dbReference type="ChEBI" id="CHEBI:29999"/>
        <dbReference type="ChEBI" id="CHEBI:30616"/>
        <dbReference type="ChEBI" id="CHEBI:83421"/>
        <dbReference type="ChEBI" id="CHEBI:456216"/>
        <dbReference type="EC" id="2.7.11.1"/>
    </reaction>
</comment>
<evidence type="ECO:0000256" key="14">
    <source>
        <dbReference type="SAM" id="MobiDB-lite"/>
    </source>
</evidence>
<reference evidence="18" key="1">
    <citation type="submission" date="2025-08" db="UniProtKB">
        <authorList>
            <consortium name="RefSeq"/>
        </authorList>
    </citation>
    <scope>IDENTIFICATION</scope>
    <source>
        <tissue evidence="18">Sperm</tissue>
    </source>
</reference>
<comment type="cofactor">
    <cofactor evidence="1">
        <name>Mg(2+)</name>
        <dbReference type="ChEBI" id="CHEBI:18420"/>
    </cofactor>
</comment>
<evidence type="ECO:0000256" key="9">
    <source>
        <dbReference type="ARBA" id="ARBA00022840"/>
    </source>
</evidence>
<dbReference type="InterPro" id="IPR001611">
    <property type="entry name" value="Leu-rich_rpt"/>
</dbReference>
<dbReference type="SUPFAM" id="SSF50998">
    <property type="entry name" value="Quinoprotein alcohol dehydrogenase-like"/>
    <property type="match status" value="1"/>
</dbReference>
<name>A0AAJ7T333_PETMA</name>
<dbReference type="InterPro" id="IPR011047">
    <property type="entry name" value="Quinoprotein_ADH-like_sf"/>
</dbReference>
<dbReference type="CTD" id="120892"/>
<dbReference type="Gene3D" id="3.80.10.10">
    <property type="entry name" value="Ribonuclease Inhibitor"/>
    <property type="match status" value="2"/>
</dbReference>
<dbReference type="Pfam" id="PF16095">
    <property type="entry name" value="COR-A"/>
    <property type="match status" value="1"/>
</dbReference>
<evidence type="ECO:0000256" key="2">
    <source>
        <dbReference type="ARBA" id="ARBA00012513"/>
    </source>
</evidence>
<dbReference type="InterPro" id="IPR032675">
    <property type="entry name" value="LRR_dom_sf"/>
</dbReference>
<dbReference type="PROSITE" id="PS00107">
    <property type="entry name" value="PROTEIN_KINASE_ATP"/>
    <property type="match status" value="1"/>
</dbReference>
<evidence type="ECO:0000256" key="5">
    <source>
        <dbReference type="ARBA" id="ARBA00022679"/>
    </source>
</evidence>
<dbReference type="Gene3D" id="1.25.40.20">
    <property type="entry name" value="Ankyrin repeat-containing domain"/>
    <property type="match status" value="1"/>
</dbReference>
<comment type="catalytic activity">
    <reaction evidence="11">
        <text>L-threonyl-[protein] + ATP = O-phospho-L-threonyl-[protein] + ADP + H(+)</text>
        <dbReference type="Rhea" id="RHEA:46608"/>
        <dbReference type="Rhea" id="RHEA-COMP:11060"/>
        <dbReference type="Rhea" id="RHEA-COMP:11605"/>
        <dbReference type="ChEBI" id="CHEBI:15378"/>
        <dbReference type="ChEBI" id="CHEBI:30013"/>
        <dbReference type="ChEBI" id="CHEBI:30616"/>
        <dbReference type="ChEBI" id="CHEBI:61977"/>
        <dbReference type="ChEBI" id="CHEBI:456216"/>
        <dbReference type="EC" id="2.7.11.1"/>
    </reaction>
</comment>
<dbReference type="InterPro" id="IPR017441">
    <property type="entry name" value="Protein_kinase_ATP_BS"/>
</dbReference>
<keyword evidence="4" id="KW-0433">Leucine-rich repeat</keyword>
<dbReference type="GO" id="GO:0005524">
    <property type="term" value="F:ATP binding"/>
    <property type="evidence" value="ECO:0007669"/>
    <property type="project" value="UniProtKB-UniRule"/>
</dbReference>
<dbReference type="InterPro" id="IPR016024">
    <property type="entry name" value="ARM-type_fold"/>
</dbReference>
<dbReference type="SUPFAM" id="SSF48403">
    <property type="entry name" value="Ankyrin repeat"/>
    <property type="match status" value="1"/>
</dbReference>
<dbReference type="InterPro" id="IPR015943">
    <property type="entry name" value="WD40/YVTN_repeat-like_dom_sf"/>
</dbReference>
<dbReference type="PANTHER" id="PTHR48005">
    <property type="entry name" value="LEUCINE RICH REPEAT KINASE 2"/>
    <property type="match status" value="1"/>
</dbReference>
<keyword evidence="7 13" id="KW-0547">Nucleotide-binding</keyword>
<dbReference type="InterPro" id="IPR051420">
    <property type="entry name" value="Ser_Thr_Kinases_DiverseReg"/>
</dbReference>
<dbReference type="Gene3D" id="3.30.70.1390">
    <property type="entry name" value="ROC domain from the Parkinson's disease-associated leucine-rich repeat kinase 2"/>
    <property type="match status" value="1"/>
</dbReference>
<dbReference type="PROSITE" id="PS51424">
    <property type="entry name" value="ROC"/>
    <property type="match status" value="1"/>
</dbReference>
<evidence type="ECO:0000256" key="7">
    <source>
        <dbReference type="ARBA" id="ARBA00022741"/>
    </source>
</evidence>
<dbReference type="PROSITE" id="PS00108">
    <property type="entry name" value="PROTEIN_KINASE_ST"/>
    <property type="match status" value="1"/>
</dbReference>
<dbReference type="Pfam" id="PF25497">
    <property type="entry name" value="COR-B"/>
    <property type="match status" value="1"/>
</dbReference>
<evidence type="ECO:0000256" key="1">
    <source>
        <dbReference type="ARBA" id="ARBA00001946"/>
    </source>
</evidence>
<evidence type="ECO:0000256" key="6">
    <source>
        <dbReference type="ARBA" id="ARBA00022737"/>
    </source>
</evidence>
<evidence type="ECO:0000256" key="11">
    <source>
        <dbReference type="ARBA" id="ARBA00047899"/>
    </source>
</evidence>
<dbReference type="SUPFAM" id="SSF48371">
    <property type="entry name" value="ARM repeat"/>
    <property type="match status" value="2"/>
</dbReference>
<dbReference type="PROSITE" id="PS50011">
    <property type="entry name" value="PROTEIN_KINASE_DOM"/>
    <property type="match status" value="1"/>
</dbReference>
<dbReference type="KEGG" id="pmrn:116942467"/>
<dbReference type="RefSeq" id="XP_032810325.1">
    <property type="nucleotide sequence ID" value="XM_032954434.1"/>
</dbReference>
<evidence type="ECO:0000313" key="18">
    <source>
        <dbReference type="RefSeq" id="XP_032810325.1"/>
    </source>
</evidence>
<dbReference type="GO" id="GO:0009966">
    <property type="term" value="P:regulation of signal transduction"/>
    <property type="evidence" value="ECO:0007669"/>
    <property type="project" value="UniProtKB-ARBA"/>
</dbReference>
<dbReference type="InterPro" id="IPR000719">
    <property type="entry name" value="Prot_kinase_dom"/>
</dbReference>
<feature type="region of interest" description="Disordered" evidence="14">
    <location>
        <begin position="2155"/>
        <end position="2174"/>
    </location>
</feature>
<dbReference type="Pfam" id="PF00069">
    <property type="entry name" value="Pkinase"/>
    <property type="match status" value="1"/>
</dbReference>
<feature type="binding site" evidence="13">
    <location>
        <position position="1891"/>
    </location>
    <ligand>
        <name>ATP</name>
        <dbReference type="ChEBI" id="CHEBI:30616"/>
    </ligand>
</feature>
<keyword evidence="10" id="KW-0342">GTP-binding</keyword>
<evidence type="ECO:0000313" key="17">
    <source>
        <dbReference type="Proteomes" id="UP001318040"/>
    </source>
</evidence>
<dbReference type="Pfam" id="PF23748">
    <property type="entry name" value="Beta-prop_LRRK2"/>
    <property type="match status" value="1"/>
</dbReference>
<keyword evidence="3" id="KW-0723">Serine/threonine-protein kinase</keyword>
<dbReference type="InterPro" id="IPR056597">
    <property type="entry name" value="ARM_LRRK2"/>
</dbReference>
<dbReference type="SMART" id="SM00369">
    <property type="entry name" value="LRR_TYP"/>
    <property type="match status" value="8"/>
</dbReference>
<dbReference type="Pfam" id="PF13855">
    <property type="entry name" value="LRR_8"/>
    <property type="match status" value="2"/>
</dbReference>
<dbReference type="PANTHER" id="PTHR48005:SF13">
    <property type="entry name" value="SERINE_THREONINE-PROTEIN KINASE DDB_G0278509-RELATED"/>
    <property type="match status" value="1"/>
</dbReference>
<dbReference type="SUPFAM" id="SSF56112">
    <property type="entry name" value="Protein kinase-like (PK-like)"/>
    <property type="match status" value="1"/>
</dbReference>
<dbReference type="SMART" id="SM00220">
    <property type="entry name" value="S_TKc"/>
    <property type="match status" value="1"/>
</dbReference>